<reference evidence="6" key="1">
    <citation type="submission" date="2015-11" db="EMBL/GenBank/DDBJ databases">
        <authorList>
            <consortium name="International Coturnix japonica Genome Analysis Consortium"/>
            <person name="Warren W."/>
            <person name="Burt D.W."/>
            <person name="Antin P.B."/>
            <person name="Lanford R."/>
            <person name="Gros J."/>
            <person name="Wilson R.K."/>
        </authorList>
    </citation>
    <scope>NUCLEOTIDE SEQUENCE [LARGE SCALE GENOMIC DNA]</scope>
</reference>
<feature type="coiled-coil region" evidence="4">
    <location>
        <begin position="167"/>
        <end position="198"/>
    </location>
</feature>
<dbReference type="PANTHER" id="PTHR21162:SF0">
    <property type="entry name" value="P53 AND DNA DAMAGE-REGULATED PROTEIN 1"/>
    <property type="match status" value="1"/>
</dbReference>
<dbReference type="InterPro" id="IPR030482">
    <property type="entry name" value="PDRG1"/>
</dbReference>
<feature type="region of interest" description="Disordered" evidence="5">
    <location>
        <begin position="68"/>
        <end position="96"/>
    </location>
</feature>
<reference evidence="6" key="2">
    <citation type="submission" date="2025-08" db="UniProtKB">
        <authorList>
            <consortium name="Ensembl"/>
        </authorList>
    </citation>
    <scope>IDENTIFICATION</scope>
</reference>
<dbReference type="CDD" id="cd22860">
    <property type="entry name" value="PDRG1"/>
    <property type="match status" value="1"/>
</dbReference>
<evidence type="ECO:0000313" key="7">
    <source>
        <dbReference type="Proteomes" id="UP000694412"/>
    </source>
</evidence>
<evidence type="ECO:0000256" key="3">
    <source>
        <dbReference type="ARBA" id="ARBA00023186"/>
    </source>
</evidence>
<dbReference type="GO" id="GO:0005737">
    <property type="term" value="C:cytoplasm"/>
    <property type="evidence" value="ECO:0007669"/>
    <property type="project" value="UniProtKB-SubCell"/>
</dbReference>
<keyword evidence="7" id="KW-1185">Reference proteome</keyword>
<evidence type="ECO:0000256" key="4">
    <source>
        <dbReference type="SAM" id="Coils"/>
    </source>
</evidence>
<sequence length="245" mass="26799">MAPSNLALNTSKDGASTTSLGSLFQALTTLLVKNFPLTSNLNLPSFNSKPFPRVLLLSAIDTAIPAVSTRGRSTRNSGSRPLLPPGGERGWDGAERPDMARDPAFVLRYLAEVEELAEDVLAARQQIVDLDVKRNRNREALRALLKDPEPDGKAMVCFGSTFIELHKAKAKEMLQSDQEQLDEEINNLRKELRVKVNRLFEAQGKTLLVLNPNSKGLAADAGEKSMCECCRGCSSSHSVIPSLPW</sequence>
<reference evidence="6" key="3">
    <citation type="submission" date="2025-09" db="UniProtKB">
        <authorList>
            <consortium name="Ensembl"/>
        </authorList>
    </citation>
    <scope>IDENTIFICATION</scope>
</reference>
<protein>
    <submittedName>
        <fullName evidence="6">P53 and DNA damage regulated 1</fullName>
    </submittedName>
</protein>
<evidence type="ECO:0000313" key="6">
    <source>
        <dbReference type="Ensembl" id="ENSCJPP00005006191.1"/>
    </source>
</evidence>
<comment type="subcellular location">
    <subcellularLocation>
        <location evidence="1">Cytoplasm</location>
    </subcellularLocation>
</comment>
<gene>
    <name evidence="6" type="primary">PDRG1</name>
</gene>
<dbReference type="Proteomes" id="UP000694412">
    <property type="component" value="Chromosome 20"/>
</dbReference>
<name>A0A8C2Y7Q7_COTJA</name>
<dbReference type="SUPFAM" id="SSF46579">
    <property type="entry name" value="Prefoldin"/>
    <property type="match status" value="1"/>
</dbReference>
<evidence type="ECO:0000256" key="5">
    <source>
        <dbReference type="SAM" id="MobiDB-lite"/>
    </source>
</evidence>
<dbReference type="GeneTree" id="ENSGT00390000013253"/>
<keyword evidence="2" id="KW-0963">Cytoplasm</keyword>
<dbReference type="AlphaFoldDB" id="A0A8C2Y7Q7"/>
<keyword evidence="4" id="KW-0175">Coiled coil</keyword>
<evidence type="ECO:0000256" key="2">
    <source>
        <dbReference type="ARBA" id="ARBA00022490"/>
    </source>
</evidence>
<dbReference type="PANTHER" id="PTHR21162">
    <property type="entry name" value="P53 AND DNA DAMAGE-REGULATED PROTEIN"/>
    <property type="match status" value="1"/>
</dbReference>
<feature type="compositionally biased region" description="Low complexity" evidence="5">
    <location>
        <begin position="68"/>
        <end position="80"/>
    </location>
</feature>
<evidence type="ECO:0000256" key="1">
    <source>
        <dbReference type="ARBA" id="ARBA00004496"/>
    </source>
</evidence>
<organism evidence="6 7">
    <name type="scientific">Coturnix japonica</name>
    <name type="common">Japanese quail</name>
    <name type="synonym">Coturnix coturnix japonica</name>
    <dbReference type="NCBI Taxonomy" id="93934"/>
    <lineage>
        <taxon>Eukaryota</taxon>
        <taxon>Metazoa</taxon>
        <taxon>Chordata</taxon>
        <taxon>Craniata</taxon>
        <taxon>Vertebrata</taxon>
        <taxon>Euteleostomi</taxon>
        <taxon>Archelosauria</taxon>
        <taxon>Archosauria</taxon>
        <taxon>Dinosauria</taxon>
        <taxon>Saurischia</taxon>
        <taxon>Theropoda</taxon>
        <taxon>Coelurosauria</taxon>
        <taxon>Aves</taxon>
        <taxon>Neognathae</taxon>
        <taxon>Galloanserae</taxon>
        <taxon>Galliformes</taxon>
        <taxon>Phasianidae</taxon>
        <taxon>Perdicinae</taxon>
        <taxon>Coturnix</taxon>
    </lineage>
</organism>
<accession>A0A8C2Y7Q7</accession>
<proteinExistence type="predicted"/>
<keyword evidence="3" id="KW-0143">Chaperone</keyword>
<dbReference type="Ensembl" id="ENSCJPT00005009806.1">
    <property type="protein sequence ID" value="ENSCJPP00005006191.1"/>
    <property type="gene ID" value="ENSCJPG00005005808.1"/>
</dbReference>